<evidence type="ECO:0000256" key="1">
    <source>
        <dbReference type="SAM" id="MobiDB-lite"/>
    </source>
</evidence>
<dbReference type="Proteomes" id="UP000248889">
    <property type="component" value="Unassembled WGS sequence"/>
</dbReference>
<gene>
    <name evidence="2" type="ORF">DN069_35410</name>
</gene>
<keyword evidence="3" id="KW-1185">Reference proteome</keyword>
<feature type="compositionally biased region" description="Polar residues" evidence="1">
    <location>
        <begin position="71"/>
        <end position="83"/>
    </location>
</feature>
<protein>
    <submittedName>
        <fullName evidence="2">Uncharacterized protein</fullName>
    </submittedName>
</protein>
<evidence type="ECO:0000313" key="3">
    <source>
        <dbReference type="Proteomes" id="UP000248889"/>
    </source>
</evidence>
<name>A0A2X0J0T5_9ACTN</name>
<proteinExistence type="predicted"/>
<evidence type="ECO:0000313" key="2">
    <source>
        <dbReference type="EMBL" id="RAG80918.1"/>
    </source>
</evidence>
<feature type="non-terminal residue" evidence="2">
    <location>
        <position position="1"/>
    </location>
</feature>
<organism evidence="2 3">
    <name type="scientific">Streptacidiphilus pinicola</name>
    <dbReference type="NCBI Taxonomy" id="2219663"/>
    <lineage>
        <taxon>Bacteria</taxon>
        <taxon>Bacillati</taxon>
        <taxon>Actinomycetota</taxon>
        <taxon>Actinomycetes</taxon>
        <taxon>Kitasatosporales</taxon>
        <taxon>Streptomycetaceae</taxon>
        <taxon>Streptacidiphilus</taxon>
    </lineage>
</organism>
<comment type="caution">
    <text evidence="2">The sequence shown here is derived from an EMBL/GenBank/DDBJ whole genome shotgun (WGS) entry which is preliminary data.</text>
</comment>
<feature type="region of interest" description="Disordered" evidence="1">
    <location>
        <begin position="61"/>
        <end position="105"/>
    </location>
</feature>
<dbReference type="AlphaFoldDB" id="A0A2X0J0T5"/>
<accession>A0A2X0J0T5</accession>
<reference evidence="2 3" key="1">
    <citation type="submission" date="2018-06" db="EMBL/GenBank/DDBJ databases">
        <title>Streptacidiphilus pinicola sp. nov., isolated from pine grove soil.</title>
        <authorList>
            <person name="Roh S.G."/>
            <person name="Park S."/>
            <person name="Kim M.-K."/>
            <person name="Yun B.-R."/>
            <person name="Park J."/>
            <person name="Kim M.J."/>
            <person name="Kim Y.S."/>
            <person name="Kim S.B."/>
        </authorList>
    </citation>
    <scope>NUCLEOTIDE SEQUENCE [LARGE SCALE GENOMIC DNA]</scope>
    <source>
        <strain evidence="2 3">MMS16-CNU450</strain>
    </source>
</reference>
<feature type="compositionally biased region" description="Low complexity" evidence="1">
    <location>
        <begin position="93"/>
        <end position="105"/>
    </location>
</feature>
<dbReference type="EMBL" id="QKYN01000186">
    <property type="protein sequence ID" value="RAG80918.1"/>
    <property type="molecule type" value="Genomic_DNA"/>
</dbReference>
<sequence length="105" mass="10108">NGGGGGFGFGGGASPNPTMQAAMQACASLRPKGGFGGGGRGGFNSSAMAAFTSCMKDHGVTLPTKGGLRALNTTDPKTASAYNTCKPLLPTRSPGASAPSPSASS</sequence>